<dbReference type="PANTHER" id="PTHR46224">
    <property type="entry name" value="ANKYRIN REPEAT FAMILY PROTEIN"/>
    <property type="match status" value="1"/>
</dbReference>
<dbReference type="InterPro" id="IPR002110">
    <property type="entry name" value="Ankyrin_rpt"/>
</dbReference>
<accession>A0AAP3GE35</accession>
<dbReference type="EMBL" id="JAPTNE010000041">
    <property type="protein sequence ID" value="MCZ0809669.1"/>
    <property type="molecule type" value="Genomic_DNA"/>
</dbReference>
<dbReference type="Gene3D" id="1.25.40.20">
    <property type="entry name" value="Ankyrin repeat-containing domain"/>
    <property type="match status" value="1"/>
</dbReference>
<dbReference type="RefSeq" id="WP_258434640.1">
    <property type="nucleotide sequence ID" value="NZ_JANSGW010000041.1"/>
</dbReference>
<reference evidence="1" key="1">
    <citation type="submission" date="2022-09" db="EMBL/GenBank/DDBJ databases">
        <title>Genome analysis and characterization of larvicidal activity of Brevibacillus strains.</title>
        <authorList>
            <person name="Patrusheva E.V."/>
            <person name="Izotova A.O."/>
            <person name="Toshchakov S.V."/>
            <person name="Sineoky S.P."/>
        </authorList>
    </citation>
    <scope>NUCLEOTIDE SEQUENCE</scope>
    <source>
        <strain evidence="1">VKPM_B-13247</strain>
    </source>
</reference>
<comment type="caution">
    <text evidence="1">The sequence shown here is derived from an EMBL/GenBank/DDBJ whole genome shotgun (WGS) entry which is preliminary data.</text>
</comment>
<proteinExistence type="predicted"/>
<evidence type="ECO:0000313" key="1">
    <source>
        <dbReference type="EMBL" id="MCZ0809669.1"/>
    </source>
</evidence>
<dbReference type="InterPro" id="IPR036770">
    <property type="entry name" value="Ankyrin_rpt-contain_sf"/>
</dbReference>
<dbReference type="AlphaFoldDB" id="A0AAP3GE35"/>
<dbReference type="SUPFAM" id="SSF48403">
    <property type="entry name" value="Ankyrin repeat"/>
    <property type="match status" value="1"/>
</dbReference>
<gene>
    <name evidence="1" type="ORF">O0554_22665</name>
</gene>
<dbReference type="SMART" id="SM00248">
    <property type="entry name" value="ANK"/>
    <property type="match status" value="4"/>
</dbReference>
<name>A0AAP3GE35_BRELA</name>
<organism evidence="1 2">
    <name type="scientific">Brevibacillus laterosporus</name>
    <name type="common">Bacillus laterosporus</name>
    <dbReference type="NCBI Taxonomy" id="1465"/>
    <lineage>
        <taxon>Bacteria</taxon>
        <taxon>Bacillati</taxon>
        <taxon>Bacillota</taxon>
        <taxon>Bacilli</taxon>
        <taxon>Bacillales</taxon>
        <taxon>Paenibacillaceae</taxon>
        <taxon>Brevibacillus</taxon>
    </lineage>
</organism>
<dbReference type="Proteomes" id="UP001077662">
    <property type="component" value="Unassembled WGS sequence"/>
</dbReference>
<dbReference type="Pfam" id="PF12796">
    <property type="entry name" value="Ank_2"/>
    <property type="match status" value="1"/>
</dbReference>
<dbReference type="InterPro" id="IPR051616">
    <property type="entry name" value="Cul2-RING_E3_ligase_SR"/>
</dbReference>
<evidence type="ECO:0000313" key="2">
    <source>
        <dbReference type="Proteomes" id="UP001077662"/>
    </source>
</evidence>
<protein>
    <submittedName>
        <fullName evidence="1">Ankyrin repeat domain-containing protein</fullName>
    </submittedName>
</protein>
<sequence length="305" mass="35256">MTKKMIVFSFILVMFLTLFSYRFIGKILGEEEHKITNINIYKDTPAWNLALAVRDQNTKVIEKIAQKEPYLLNYQDPKYGATLQFWAVEMEKYESAEALLKCGANPNIQAINYYGETPLFRASGYSFIDNDAKKDPKYVKLLLKYDADPNINYIGSDSTVIEPGTSPLMKSIGNSIEKTKALVEAGADINYKTKNGKTAAIESLIANAPEYARYLIVEKKAKVSDPYFRRENLGDEDPNEKLFPARILRSWVYDLGSAEHKMKMEIVEEFAQQGVSYWHTQIDKYTLEYIQKRYPDTWKEYIKKY</sequence>